<keyword evidence="2" id="KW-0813">Transport</keyword>
<dbReference type="GO" id="GO:0016887">
    <property type="term" value="F:ATP hydrolysis activity"/>
    <property type="evidence" value="ECO:0007669"/>
    <property type="project" value="InterPro"/>
</dbReference>
<dbReference type="InterPro" id="IPR043926">
    <property type="entry name" value="ABCG_dom"/>
</dbReference>
<feature type="transmembrane region" description="Helical" evidence="9">
    <location>
        <begin position="1049"/>
        <end position="1075"/>
    </location>
</feature>
<feature type="region of interest" description="Disordered" evidence="8">
    <location>
        <begin position="56"/>
        <end position="75"/>
    </location>
</feature>
<dbReference type="InterPro" id="IPR050352">
    <property type="entry name" value="ABCG_transporters"/>
</dbReference>
<evidence type="ECO:0000256" key="5">
    <source>
        <dbReference type="ARBA" id="ARBA00022840"/>
    </source>
</evidence>
<dbReference type="InterPro" id="IPR017871">
    <property type="entry name" value="ABC_transporter-like_CS"/>
</dbReference>
<feature type="transmembrane region" description="Helical" evidence="9">
    <location>
        <begin position="451"/>
        <end position="469"/>
    </location>
</feature>
<organism evidence="11 12">
    <name type="scientific">Lunasporangiospora selenospora</name>
    <dbReference type="NCBI Taxonomy" id="979761"/>
    <lineage>
        <taxon>Eukaryota</taxon>
        <taxon>Fungi</taxon>
        <taxon>Fungi incertae sedis</taxon>
        <taxon>Mucoromycota</taxon>
        <taxon>Mortierellomycotina</taxon>
        <taxon>Mortierellomycetes</taxon>
        <taxon>Mortierellales</taxon>
        <taxon>Mortierellaceae</taxon>
        <taxon>Lunasporangiospora</taxon>
    </lineage>
</organism>
<dbReference type="GO" id="GO:0140359">
    <property type="term" value="F:ABC-type transporter activity"/>
    <property type="evidence" value="ECO:0007669"/>
    <property type="project" value="InterPro"/>
</dbReference>
<proteinExistence type="predicted"/>
<evidence type="ECO:0000256" key="6">
    <source>
        <dbReference type="ARBA" id="ARBA00022989"/>
    </source>
</evidence>
<dbReference type="PANTHER" id="PTHR48041:SF91">
    <property type="entry name" value="ABC TRANSPORTER G FAMILY MEMBER 28"/>
    <property type="match status" value="1"/>
</dbReference>
<dbReference type="Pfam" id="PF19055">
    <property type="entry name" value="ABC2_membrane_7"/>
    <property type="match status" value="1"/>
</dbReference>
<dbReference type="EMBL" id="JAABOA010000836">
    <property type="protein sequence ID" value="KAF9583028.1"/>
    <property type="molecule type" value="Genomic_DNA"/>
</dbReference>
<dbReference type="Pfam" id="PF00005">
    <property type="entry name" value="ABC_tran"/>
    <property type="match status" value="2"/>
</dbReference>
<evidence type="ECO:0000256" key="8">
    <source>
        <dbReference type="SAM" id="MobiDB-lite"/>
    </source>
</evidence>
<feature type="transmembrane region" description="Helical" evidence="9">
    <location>
        <begin position="975"/>
        <end position="996"/>
    </location>
</feature>
<evidence type="ECO:0000259" key="10">
    <source>
        <dbReference type="PROSITE" id="PS50893"/>
    </source>
</evidence>
<comment type="caution">
    <text evidence="11">The sequence shown here is derived from an EMBL/GenBank/DDBJ whole genome shotgun (WGS) entry which is preliminary data.</text>
</comment>
<evidence type="ECO:0000256" key="4">
    <source>
        <dbReference type="ARBA" id="ARBA00022741"/>
    </source>
</evidence>
<keyword evidence="4" id="KW-0547">Nucleotide-binding</keyword>
<feature type="compositionally biased region" description="Polar residues" evidence="8">
    <location>
        <begin position="59"/>
        <end position="68"/>
    </location>
</feature>
<dbReference type="GO" id="GO:0005524">
    <property type="term" value="F:ATP binding"/>
    <property type="evidence" value="ECO:0007669"/>
    <property type="project" value="UniProtKB-KW"/>
</dbReference>
<dbReference type="AlphaFoldDB" id="A0A9P6KFJ1"/>
<dbReference type="SUPFAM" id="SSF52540">
    <property type="entry name" value="P-loop containing nucleoside triphosphate hydrolases"/>
    <property type="match status" value="2"/>
</dbReference>
<dbReference type="Pfam" id="PF01061">
    <property type="entry name" value="ABC2_membrane"/>
    <property type="match status" value="2"/>
</dbReference>
<feature type="transmembrane region" description="Helical" evidence="9">
    <location>
        <begin position="524"/>
        <end position="550"/>
    </location>
</feature>
<dbReference type="InterPro" id="IPR013525">
    <property type="entry name" value="ABC2_TM"/>
</dbReference>
<evidence type="ECO:0000256" key="1">
    <source>
        <dbReference type="ARBA" id="ARBA00004141"/>
    </source>
</evidence>
<feature type="domain" description="ABC transporter" evidence="10">
    <location>
        <begin position="639"/>
        <end position="884"/>
    </location>
</feature>
<gene>
    <name evidence="11" type="ORF">BGW38_010390</name>
</gene>
<dbReference type="InterPro" id="IPR027417">
    <property type="entry name" value="P-loop_NTPase"/>
</dbReference>
<protein>
    <recommendedName>
        <fullName evidence="10">ABC transporter domain-containing protein</fullName>
    </recommendedName>
</protein>
<keyword evidence="6 9" id="KW-1133">Transmembrane helix</keyword>
<dbReference type="PROSITE" id="PS50893">
    <property type="entry name" value="ABC_TRANSPORTER_2"/>
    <property type="match status" value="2"/>
</dbReference>
<evidence type="ECO:0000313" key="12">
    <source>
        <dbReference type="Proteomes" id="UP000780801"/>
    </source>
</evidence>
<dbReference type="OrthoDB" id="245989at2759"/>
<dbReference type="InterPro" id="IPR003439">
    <property type="entry name" value="ABC_transporter-like_ATP-bd"/>
</dbReference>
<sequence>MADYCEQDSGPSISSLRKQEFSIQVHVEDLSVSVAVGDAPVPRIFKKVVLKARQIAGTRPSQPQTTDASEPKDGSVENITSILNNVSMTANPGQVCLVVGGSGSGKTTFLSTLAGRMNPGTTAVSGKIMFNDTKPKHFWGSSLVGYLQQEDYLLPYLTVRETLLFAADQRMPPGVSRQEKSAMVESLLQDHRLNTCADVRVGETSGAELSQATMHGISGGERRRLSAAVQFLGQPKLLLCDEVTSGLDAFAAFELVKSLKSYAESTNSTVILSIHQPRSEIYHLLANTDSHLFLLSYASVVYSGLLANVLPWFNSLGLEPCGDHQNPLDYVLDLSVIDYFSESSEQTTRDRCVMLATAWEKRDQQSFDLPDVKISGGSSEEPYKSISTTTSLATSPLPLLSLKSTIPTKTSLSENTDSSKNIPLPSRPGLASQTWTLIRRGWTCRLRSKEMLAEIFQSILTAVALSLLIGRPSLTVESIHIVTGVTFTIIVFQSVCTTIYIACSEAKKVIVYERESQENLYGSSAYTLSSILLSAPSSCLASFSGLLRYAHALMFVALFRHAYLTIIIACAVQMVYLSVCGFLMPPSLASPVIGWGRHIAYTNIEYSIGMSLWLTDTEVKSSRLAGMDQEQIGRFRHLTALLDIMRWRNHVQKTILQRIDFDMPPGELTAILGGSGSGKTTFLNAILKRNPPNFKTSGDVFFNGTKNPSLDQINSVCGYVRQFDGLLLSHLTVRETLRFAMDLSMSSSTTKQKRWEKVEDIIEIIGLRGCADTLIGDEEERGCSGGERRRVSIGMQLVFEPACLFLDEPTTGLDALSALATVRLLKRIADQGRTVVCAIHQPRFDIWNEFGNVLLLMDGGRIAYAGKARDAIDYFERAGYHIPELTNPPDFLVDTTSINTRTPELETLTRATVDRIAALYQEHASKTPQDLGSKHKEMVETQLGNIVPQHAGYFQGTRLLTYRNYKHTSRQGLRYFNRIFEPLYITLSIVIVYIRLDDSMIGIISRFTWVQQTIIISISGVSVNQDSYVRQRDIAIREILNGTYSTSSFLLAFCINEIPWTCISVIFATILNVVFCHLRTNAANLATVYSVILAQLITGETLGLIASTLLPNNSMDIYLSITLILIGSLMGGLITPPFTGFFYYINHANVFKYSLRALIESEMKDRLIHCTQLEQQRLSCLFSSANQIIATLKLESPGLAQDVICMFALTILYRIVAWAVLVQRVKYLRKS</sequence>
<keyword evidence="5" id="KW-0067">ATP-binding</keyword>
<evidence type="ECO:0000256" key="3">
    <source>
        <dbReference type="ARBA" id="ARBA00022692"/>
    </source>
</evidence>
<dbReference type="InterPro" id="IPR003593">
    <property type="entry name" value="AAA+_ATPase"/>
</dbReference>
<keyword evidence="12" id="KW-1185">Reference proteome</keyword>
<feature type="transmembrane region" description="Helical" evidence="9">
    <location>
        <begin position="1087"/>
        <end position="1110"/>
    </location>
</feature>
<evidence type="ECO:0000256" key="2">
    <source>
        <dbReference type="ARBA" id="ARBA00022448"/>
    </source>
</evidence>
<comment type="subcellular location">
    <subcellularLocation>
        <location evidence="1">Membrane</location>
        <topology evidence="1">Multi-pass membrane protein</topology>
    </subcellularLocation>
</comment>
<keyword evidence="3 9" id="KW-0812">Transmembrane</keyword>
<evidence type="ECO:0000256" key="9">
    <source>
        <dbReference type="SAM" id="Phobius"/>
    </source>
</evidence>
<dbReference type="Gene3D" id="3.40.50.300">
    <property type="entry name" value="P-loop containing nucleotide triphosphate hydrolases"/>
    <property type="match status" value="2"/>
</dbReference>
<feature type="transmembrane region" description="Helical" evidence="9">
    <location>
        <begin position="1199"/>
        <end position="1221"/>
    </location>
</feature>
<dbReference type="PROSITE" id="PS00211">
    <property type="entry name" value="ABC_TRANSPORTER_1"/>
    <property type="match status" value="1"/>
</dbReference>
<evidence type="ECO:0000313" key="11">
    <source>
        <dbReference type="EMBL" id="KAF9583028.1"/>
    </source>
</evidence>
<feature type="transmembrane region" description="Helical" evidence="9">
    <location>
        <begin position="562"/>
        <end position="584"/>
    </location>
</feature>
<accession>A0A9P6KFJ1</accession>
<evidence type="ECO:0000256" key="7">
    <source>
        <dbReference type="ARBA" id="ARBA00023136"/>
    </source>
</evidence>
<feature type="transmembrane region" description="Helical" evidence="9">
    <location>
        <begin position="1117"/>
        <end position="1145"/>
    </location>
</feature>
<keyword evidence="7 9" id="KW-0472">Membrane</keyword>
<reference evidence="11" key="1">
    <citation type="journal article" date="2020" name="Fungal Divers.">
        <title>Resolving the Mortierellaceae phylogeny through synthesis of multi-gene phylogenetics and phylogenomics.</title>
        <authorList>
            <person name="Vandepol N."/>
            <person name="Liber J."/>
            <person name="Desiro A."/>
            <person name="Na H."/>
            <person name="Kennedy M."/>
            <person name="Barry K."/>
            <person name="Grigoriev I.V."/>
            <person name="Miller A.N."/>
            <person name="O'Donnell K."/>
            <person name="Stajich J.E."/>
            <person name="Bonito G."/>
        </authorList>
    </citation>
    <scope>NUCLEOTIDE SEQUENCE</scope>
    <source>
        <strain evidence="11">KOD1015</strain>
    </source>
</reference>
<dbReference type="PANTHER" id="PTHR48041">
    <property type="entry name" value="ABC TRANSPORTER G FAMILY MEMBER 28"/>
    <property type="match status" value="1"/>
</dbReference>
<dbReference type="GO" id="GO:0016020">
    <property type="term" value="C:membrane"/>
    <property type="evidence" value="ECO:0007669"/>
    <property type="project" value="UniProtKB-SubCell"/>
</dbReference>
<name>A0A9P6KFJ1_9FUNG</name>
<dbReference type="Proteomes" id="UP000780801">
    <property type="component" value="Unassembled WGS sequence"/>
</dbReference>
<feature type="domain" description="ABC transporter" evidence="10">
    <location>
        <begin position="63"/>
        <end position="322"/>
    </location>
</feature>
<feature type="transmembrane region" description="Helical" evidence="9">
    <location>
        <begin position="481"/>
        <end position="503"/>
    </location>
</feature>
<dbReference type="SMART" id="SM00382">
    <property type="entry name" value="AAA"/>
    <property type="match status" value="2"/>
</dbReference>